<dbReference type="SMART" id="SM00304">
    <property type="entry name" value="HAMP"/>
    <property type="match status" value="1"/>
</dbReference>
<protein>
    <recommendedName>
        <fullName evidence="3">histidine kinase</fullName>
        <ecNumber evidence="3">2.7.13.3</ecNumber>
    </recommendedName>
</protein>
<sequence length="463" mass="51688">MFKNIFQRMFVTYLAVNILSVTTLAFLLNTFISDYHLQQKQQDLLMLGREINELFNQPAFHQQPEQIRQAVDHLGKITGTKIYIFNLSPKVAKNAFNFEAINNEAGLVKDIPKIMSGSTVMKKKEFSGYLKTYVVYVGMPLSINQEIVGAVLLFSPLNEIKKIVQPINKIVWLSAAAFMLLATLLIHLVSYRISVPIVKISQAAEEIAAGKFDRPIDINGADEVSRLAKSFLFMRQQIQQTERMRQELLANVSHELRTPLTTIRGFIQAILDGIVEPQHQQKYLQLSYQEAGRLAKLTDDLLDLAKLQTGHLQLCKSEVNLGCLLEQIAESFSLNCSKKNILLKLDITPKLTISVDPDRFPQVVINLLHNALKFTPAGGSITLSAKYQDNKIVIQVADTGIGIASEELNNIFEHFYKSDKSRNASQGGAGIGLYVAKQIVELHGGTIAVMSEINKGSTFTIVL</sequence>
<reference evidence="17 18" key="1">
    <citation type="journal article" date="2013" name="Genome Announc.">
        <title>Genome Sequence of the Sulfate-Reducing Bacterium Desulfotomaculum hydrothermale Lam5(T).</title>
        <authorList>
            <person name="Amin O."/>
            <person name="Fardeau M.L."/>
            <person name="Valette O."/>
            <person name="Hirschler-Rea A."/>
            <person name="Barbe V."/>
            <person name="Medigue C."/>
            <person name="Vacherie B."/>
            <person name="Ollivier B."/>
            <person name="Bertin P.N."/>
            <person name="Dolla A."/>
        </authorList>
    </citation>
    <scope>NUCLEOTIDE SEQUENCE [LARGE SCALE GENOMIC DNA]</scope>
    <source>
        <strain evidence="18">Lam5 / DSM 18033</strain>
    </source>
</reference>
<dbReference type="Gene3D" id="3.30.565.10">
    <property type="entry name" value="Histidine kinase-like ATPase, C-terminal domain"/>
    <property type="match status" value="1"/>
</dbReference>
<keyword evidence="7 14" id="KW-0812">Transmembrane</keyword>
<dbReference type="Gene3D" id="1.10.287.130">
    <property type="match status" value="1"/>
</dbReference>
<evidence type="ECO:0000256" key="4">
    <source>
        <dbReference type="ARBA" id="ARBA00022475"/>
    </source>
</evidence>
<dbReference type="SMART" id="SM00388">
    <property type="entry name" value="HisKA"/>
    <property type="match status" value="1"/>
</dbReference>
<evidence type="ECO:0000256" key="10">
    <source>
        <dbReference type="ARBA" id="ARBA00022840"/>
    </source>
</evidence>
<dbReference type="Proteomes" id="UP000009315">
    <property type="component" value="Unassembled WGS sequence"/>
</dbReference>
<evidence type="ECO:0000256" key="3">
    <source>
        <dbReference type="ARBA" id="ARBA00012438"/>
    </source>
</evidence>
<dbReference type="GO" id="GO:0005524">
    <property type="term" value="F:ATP binding"/>
    <property type="evidence" value="ECO:0007669"/>
    <property type="project" value="UniProtKB-KW"/>
</dbReference>
<dbReference type="InterPro" id="IPR050398">
    <property type="entry name" value="HssS/ArlS-like"/>
</dbReference>
<dbReference type="OrthoDB" id="9813151at2"/>
<feature type="domain" description="HAMP" evidence="16">
    <location>
        <begin position="191"/>
        <end position="243"/>
    </location>
</feature>
<dbReference type="Pfam" id="PF00672">
    <property type="entry name" value="HAMP"/>
    <property type="match status" value="1"/>
</dbReference>
<comment type="catalytic activity">
    <reaction evidence="1">
        <text>ATP + protein L-histidine = ADP + protein N-phospho-L-histidine.</text>
        <dbReference type="EC" id="2.7.13.3"/>
    </reaction>
</comment>
<organism evidence="17 18">
    <name type="scientific">Desulforamulus hydrothermalis Lam5 = DSM 18033</name>
    <dbReference type="NCBI Taxonomy" id="1121428"/>
    <lineage>
        <taxon>Bacteria</taxon>
        <taxon>Bacillati</taxon>
        <taxon>Bacillota</taxon>
        <taxon>Clostridia</taxon>
        <taxon>Eubacteriales</taxon>
        <taxon>Peptococcaceae</taxon>
        <taxon>Desulforamulus</taxon>
    </lineage>
</organism>
<keyword evidence="9" id="KW-0418">Kinase</keyword>
<dbReference type="CDD" id="cd06225">
    <property type="entry name" value="HAMP"/>
    <property type="match status" value="1"/>
</dbReference>
<keyword evidence="11 14" id="KW-1133">Transmembrane helix</keyword>
<evidence type="ECO:0000313" key="18">
    <source>
        <dbReference type="Proteomes" id="UP000009315"/>
    </source>
</evidence>
<name>K8DXT1_9FIRM</name>
<dbReference type="SUPFAM" id="SSF47384">
    <property type="entry name" value="Homodimeric domain of signal transducing histidine kinase"/>
    <property type="match status" value="1"/>
</dbReference>
<dbReference type="GO" id="GO:0000155">
    <property type="term" value="F:phosphorelay sensor kinase activity"/>
    <property type="evidence" value="ECO:0007669"/>
    <property type="project" value="InterPro"/>
</dbReference>
<feature type="transmembrane region" description="Helical" evidence="14">
    <location>
        <begin position="133"/>
        <end position="158"/>
    </location>
</feature>
<keyword evidence="18" id="KW-1185">Reference proteome</keyword>
<dbReference type="RefSeq" id="WP_008410248.1">
    <property type="nucleotide sequence ID" value="NZ_CAOS01000003.1"/>
</dbReference>
<dbReference type="FunFam" id="3.30.565.10:FF:000006">
    <property type="entry name" value="Sensor histidine kinase WalK"/>
    <property type="match status" value="1"/>
</dbReference>
<gene>
    <name evidence="17" type="ORF">DESHY_110339</name>
</gene>
<evidence type="ECO:0000256" key="6">
    <source>
        <dbReference type="ARBA" id="ARBA00022679"/>
    </source>
</evidence>
<dbReference type="EC" id="2.7.13.3" evidence="3"/>
<dbReference type="InterPro" id="IPR003660">
    <property type="entry name" value="HAMP_dom"/>
</dbReference>
<dbReference type="InterPro" id="IPR003594">
    <property type="entry name" value="HATPase_dom"/>
</dbReference>
<dbReference type="Gene3D" id="6.10.340.10">
    <property type="match status" value="1"/>
</dbReference>
<dbReference type="PANTHER" id="PTHR45528:SF1">
    <property type="entry name" value="SENSOR HISTIDINE KINASE CPXA"/>
    <property type="match status" value="1"/>
</dbReference>
<dbReference type="AlphaFoldDB" id="K8DXT1"/>
<dbReference type="InterPro" id="IPR003661">
    <property type="entry name" value="HisK_dim/P_dom"/>
</dbReference>
<evidence type="ECO:0000256" key="11">
    <source>
        <dbReference type="ARBA" id="ARBA00022989"/>
    </source>
</evidence>
<dbReference type="PROSITE" id="PS50885">
    <property type="entry name" value="HAMP"/>
    <property type="match status" value="1"/>
</dbReference>
<dbReference type="SMART" id="SM00387">
    <property type="entry name" value="HATPase_c"/>
    <property type="match status" value="1"/>
</dbReference>
<dbReference type="Pfam" id="PF02518">
    <property type="entry name" value="HATPase_c"/>
    <property type="match status" value="1"/>
</dbReference>
<dbReference type="eggNOG" id="COG2205">
    <property type="taxonomic scope" value="Bacteria"/>
</dbReference>
<dbReference type="STRING" id="1121428.DESHY_110339"/>
<keyword evidence="10" id="KW-0067">ATP-binding</keyword>
<comment type="subcellular location">
    <subcellularLocation>
        <location evidence="2">Cell membrane</location>
        <topology evidence="2">Multi-pass membrane protein</topology>
    </subcellularLocation>
</comment>
<evidence type="ECO:0000256" key="8">
    <source>
        <dbReference type="ARBA" id="ARBA00022741"/>
    </source>
</evidence>
<evidence type="ECO:0000256" key="7">
    <source>
        <dbReference type="ARBA" id="ARBA00022692"/>
    </source>
</evidence>
<evidence type="ECO:0000256" key="2">
    <source>
        <dbReference type="ARBA" id="ARBA00004651"/>
    </source>
</evidence>
<keyword evidence="5" id="KW-0597">Phosphoprotein</keyword>
<evidence type="ECO:0000256" key="13">
    <source>
        <dbReference type="ARBA" id="ARBA00023136"/>
    </source>
</evidence>
<dbReference type="EMBL" id="CAOS01000003">
    <property type="protein sequence ID" value="CCO07395.1"/>
    <property type="molecule type" value="Genomic_DNA"/>
</dbReference>
<evidence type="ECO:0000256" key="1">
    <source>
        <dbReference type="ARBA" id="ARBA00000085"/>
    </source>
</evidence>
<evidence type="ECO:0000256" key="9">
    <source>
        <dbReference type="ARBA" id="ARBA00022777"/>
    </source>
</evidence>
<evidence type="ECO:0000259" key="16">
    <source>
        <dbReference type="PROSITE" id="PS50885"/>
    </source>
</evidence>
<feature type="transmembrane region" description="Helical" evidence="14">
    <location>
        <begin position="12"/>
        <end position="32"/>
    </location>
</feature>
<dbReference type="InterPro" id="IPR036097">
    <property type="entry name" value="HisK_dim/P_sf"/>
</dbReference>
<keyword evidence="6" id="KW-0808">Transferase</keyword>
<dbReference type="InterPro" id="IPR036890">
    <property type="entry name" value="HATPase_C_sf"/>
</dbReference>
<dbReference type="InterPro" id="IPR005467">
    <property type="entry name" value="His_kinase_dom"/>
</dbReference>
<keyword evidence="8" id="KW-0547">Nucleotide-binding</keyword>
<dbReference type="SUPFAM" id="SSF158472">
    <property type="entry name" value="HAMP domain-like"/>
    <property type="match status" value="1"/>
</dbReference>
<evidence type="ECO:0000256" key="5">
    <source>
        <dbReference type="ARBA" id="ARBA00022553"/>
    </source>
</evidence>
<dbReference type="CDD" id="cd00082">
    <property type="entry name" value="HisKA"/>
    <property type="match status" value="1"/>
</dbReference>
<keyword evidence="13 14" id="KW-0472">Membrane</keyword>
<dbReference type="SUPFAM" id="SSF55874">
    <property type="entry name" value="ATPase domain of HSP90 chaperone/DNA topoisomerase II/histidine kinase"/>
    <property type="match status" value="1"/>
</dbReference>
<feature type="domain" description="Histidine kinase" evidence="15">
    <location>
        <begin position="251"/>
        <end position="463"/>
    </location>
</feature>
<keyword evidence="12" id="KW-0902">Two-component regulatory system</keyword>
<dbReference type="PROSITE" id="PS50109">
    <property type="entry name" value="HIS_KIN"/>
    <property type="match status" value="1"/>
</dbReference>
<comment type="caution">
    <text evidence="17">The sequence shown here is derived from an EMBL/GenBank/DDBJ whole genome shotgun (WGS) entry which is preliminary data.</text>
</comment>
<evidence type="ECO:0000313" key="17">
    <source>
        <dbReference type="EMBL" id="CCO07395.1"/>
    </source>
</evidence>
<evidence type="ECO:0000256" key="14">
    <source>
        <dbReference type="SAM" id="Phobius"/>
    </source>
</evidence>
<evidence type="ECO:0000256" key="12">
    <source>
        <dbReference type="ARBA" id="ARBA00023012"/>
    </source>
</evidence>
<keyword evidence="4" id="KW-1003">Cell membrane</keyword>
<evidence type="ECO:0000259" key="15">
    <source>
        <dbReference type="PROSITE" id="PS50109"/>
    </source>
</evidence>
<dbReference type="GO" id="GO:0005886">
    <property type="term" value="C:plasma membrane"/>
    <property type="evidence" value="ECO:0007669"/>
    <property type="project" value="UniProtKB-SubCell"/>
</dbReference>
<dbReference type="FunFam" id="1.10.287.130:FF:000001">
    <property type="entry name" value="Two-component sensor histidine kinase"/>
    <property type="match status" value="1"/>
</dbReference>
<dbReference type="Pfam" id="PF00512">
    <property type="entry name" value="HisKA"/>
    <property type="match status" value="1"/>
</dbReference>
<accession>K8DXT1</accession>
<dbReference type="PRINTS" id="PR00344">
    <property type="entry name" value="BCTRLSENSOR"/>
</dbReference>
<proteinExistence type="predicted"/>
<feature type="transmembrane region" description="Helical" evidence="14">
    <location>
        <begin position="170"/>
        <end position="191"/>
    </location>
</feature>
<dbReference type="PANTHER" id="PTHR45528">
    <property type="entry name" value="SENSOR HISTIDINE KINASE CPXA"/>
    <property type="match status" value="1"/>
</dbReference>
<dbReference type="InterPro" id="IPR004358">
    <property type="entry name" value="Sig_transdc_His_kin-like_C"/>
</dbReference>